<organism evidence="2">
    <name type="scientific">Vanderwaltozyma polyspora (strain ATCC 22028 / DSM 70294 / BCRC 21397 / CBS 2163 / NBRC 10782 / NRRL Y-8283 / UCD 57-17)</name>
    <name type="common">Kluyveromyces polysporus</name>
    <dbReference type="NCBI Taxonomy" id="436907"/>
    <lineage>
        <taxon>Eukaryota</taxon>
        <taxon>Fungi</taxon>
        <taxon>Dikarya</taxon>
        <taxon>Ascomycota</taxon>
        <taxon>Saccharomycotina</taxon>
        <taxon>Saccharomycetes</taxon>
        <taxon>Saccharomycetales</taxon>
        <taxon>Saccharomycetaceae</taxon>
        <taxon>Vanderwaltozyma</taxon>
    </lineage>
</organism>
<dbReference type="OrthoDB" id="4071850at2759"/>
<dbReference type="Proteomes" id="UP000000267">
    <property type="component" value="Unassembled WGS sequence"/>
</dbReference>
<accession>A7TR18</accession>
<dbReference type="RefSeq" id="XP_001643151.1">
    <property type="nucleotide sequence ID" value="XM_001643101.1"/>
</dbReference>
<dbReference type="HOGENOM" id="CLU_837286_0_0_1"/>
<dbReference type="GeneID" id="5543367"/>
<dbReference type="AlphaFoldDB" id="A7TR18"/>
<sequence>MTVHLLDATKHKKSRVAGFQVSFTLSFHPFLLQIHDSIREHDMTDPTYMNKLDYQVQEDLFQHHPMIIVWGNRPFNTIWTGPVDIDLLNKIRYEPGVSSLKDILENEINKGQQFFIKDKSNFKVDSLFKKTFRFEKKCRVNTVYNWSRLWNIPTIFVGCNENDTKDINTAIYDILEQSPYGIKGTPGHLLSIIRNPVKIWVETRVLAPNCTCDLLRYEKHYEISDELLDQLIQVHLKKIERKLIKGQQRGFYYLLESVPKKFELELSDFDDCYSPTTETTFRFDISTEIVITSKRMLNKGSDGIYEMAYLQPPKSKMSTDLKSLFKSVYKIK</sequence>
<dbReference type="KEGG" id="vpo:Kpol_449p10"/>
<proteinExistence type="predicted"/>
<evidence type="ECO:0000313" key="2">
    <source>
        <dbReference type="Proteomes" id="UP000000267"/>
    </source>
</evidence>
<dbReference type="EMBL" id="DS480468">
    <property type="protein sequence ID" value="EDO15293.1"/>
    <property type="molecule type" value="Genomic_DNA"/>
</dbReference>
<keyword evidence="2" id="KW-1185">Reference proteome</keyword>
<dbReference type="InParanoid" id="A7TR18"/>
<reference evidence="1 2" key="1">
    <citation type="journal article" date="2007" name="Proc. Natl. Acad. Sci. U.S.A.">
        <title>Independent sorting-out of thousands of duplicated gene pairs in two yeast species descended from a whole-genome duplication.</title>
        <authorList>
            <person name="Scannell D.R."/>
            <person name="Frank A.C."/>
            <person name="Conant G.C."/>
            <person name="Byrne K.P."/>
            <person name="Woolfit M."/>
            <person name="Wolfe K.H."/>
        </authorList>
    </citation>
    <scope>NUCLEOTIDE SEQUENCE [LARGE SCALE GENOMIC DNA]</scope>
    <source>
        <strain evidence="2">ATCC 22028 / DSM 70294 / BCRC 21397 / CBS 2163 / NBRC 10782 / NRRL Y-8283 / UCD 57-17</strain>
    </source>
</reference>
<gene>
    <name evidence="1" type="ORF">Kpol_449p10</name>
</gene>
<protein>
    <submittedName>
        <fullName evidence="1">Uncharacterized protein</fullName>
    </submittedName>
</protein>
<name>A7TR18_VANPO</name>
<evidence type="ECO:0000313" key="1">
    <source>
        <dbReference type="EMBL" id="EDO15293.1"/>
    </source>
</evidence>